<reference evidence="2 3" key="1">
    <citation type="journal article" date="2018" name="Evol. Lett.">
        <title>Horizontal gene cluster transfer increased hallucinogenic mushroom diversity.</title>
        <authorList>
            <person name="Reynolds H.T."/>
            <person name="Vijayakumar V."/>
            <person name="Gluck-Thaler E."/>
            <person name="Korotkin H.B."/>
            <person name="Matheny P.B."/>
            <person name="Slot J.C."/>
        </authorList>
    </citation>
    <scope>NUCLEOTIDE SEQUENCE [LARGE SCALE GENOMIC DNA]</scope>
    <source>
        <strain evidence="2 3">SRW20</strain>
    </source>
</reference>
<dbReference type="Proteomes" id="UP000284706">
    <property type="component" value="Unassembled WGS sequence"/>
</dbReference>
<gene>
    <name evidence="2" type="ORF">CVT26_007928</name>
</gene>
<proteinExistence type="predicted"/>
<keyword evidence="3" id="KW-1185">Reference proteome</keyword>
<dbReference type="InParanoid" id="A0A409W7L2"/>
<evidence type="ECO:0000313" key="3">
    <source>
        <dbReference type="Proteomes" id="UP000284706"/>
    </source>
</evidence>
<dbReference type="EMBL" id="NHYE01005334">
    <property type="protein sequence ID" value="PPQ74530.1"/>
    <property type="molecule type" value="Genomic_DNA"/>
</dbReference>
<evidence type="ECO:0000256" key="1">
    <source>
        <dbReference type="SAM" id="MobiDB-lite"/>
    </source>
</evidence>
<comment type="caution">
    <text evidence="2">The sequence shown here is derived from an EMBL/GenBank/DDBJ whole genome shotgun (WGS) entry which is preliminary data.</text>
</comment>
<protein>
    <submittedName>
        <fullName evidence="2">Uncharacterized protein</fullName>
    </submittedName>
</protein>
<name>A0A409W7L2_9AGAR</name>
<feature type="region of interest" description="Disordered" evidence="1">
    <location>
        <begin position="32"/>
        <end position="76"/>
    </location>
</feature>
<dbReference type="AlphaFoldDB" id="A0A409W7L2"/>
<evidence type="ECO:0000313" key="2">
    <source>
        <dbReference type="EMBL" id="PPQ74530.1"/>
    </source>
</evidence>
<sequence length="116" mass="12478">MHNDAIKHWKAESGELIKSTWKAATKKTQLQSTLLSGSSSEAHTAAHRPQSWGASVKEVEDEGDQQRLNAGSPWNPESILKAINEGYGEGFFLKLAAADGNGEVIEVDDGSEGERG</sequence>
<accession>A0A409W7L2</accession>
<organism evidence="2 3">
    <name type="scientific">Gymnopilus dilepis</name>
    <dbReference type="NCBI Taxonomy" id="231916"/>
    <lineage>
        <taxon>Eukaryota</taxon>
        <taxon>Fungi</taxon>
        <taxon>Dikarya</taxon>
        <taxon>Basidiomycota</taxon>
        <taxon>Agaricomycotina</taxon>
        <taxon>Agaricomycetes</taxon>
        <taxon>Agaricomycetidae</taxon>
        <taxon>Agaricales</taxon>
        <taxon>Agaricineae</taxon>
        <taxon>Hymenogastraceae</taxon>
        <taxon>Gymnopilus</taxon>
    </lineage>
</organism>